<evidence type="ECO:0000313" key="3">
    <source>
        <dbReference type="EMBL" id="MCW3474848.1"/>
    </source>
</evidence>
<reference evidence="3" key="1">
    <citation type="submission" date="2022-09" db="EMBL/GenBank/DDBJ databases">
        <title>Rhodovastum sp. nov. RN2-1 isolated from soil in Seongnam, South Korea.</title>
        <authorList>
            <person name="Le N.T."/>
        </authorList>
    </citation>
    <scope>NUCLEOTIDE SEQUENCE</scope>
    <source>
        <strain evidence="3">RN2-1</strain>
    </source>
</reference>
<name>A0AA41YQM8_9PROT</name>
<evidence type="ECO:0000313" key="4">
    <source>
        <dbReference type="Proteomes" id="UP001165679"/>
    </source>
</evidence>
<keyword evidence="4" id="KW-1185">Reference proteome</keyword>
<reference evidence="3" key="2">
    <citation type="submission" date="2022-10" db="EMBL/GenBank/DDBJ databases">
        <authorList>
            <person name="Trinh H.N."/>
        </authorList>
    </citation>
    <scope>NUCLEOTIDE SEQUENCE</scope>
    <source>
        <strain evidence="3">RN2-1</strain>
    </source>
</reference>
<keyword evidence="2" id="KW-0472">Membrane</keyword>
<accession>A0AA41YQM8</accession>
<proteinExistence type="predicted"/>
<organism evidence="3 4">
    <name type="scientific">Limobrevibacterium gyesilva</name>
    <dbReference type="NCBI Taxonomy" id="2991712"/>
    <lineage>
        <taxon>Bacteria</taxon>
        <taxon>Pseudomonadati</taxon>
        <taxon>Pseudomonadota</taxon>
        <taxon>Alphaproteobacteria</taxon>
        <taxon>Acetobacterales</taxon>
        <taxon>Acetobacteraceae</taxon>
        <taxon>Limobrevibacterium</taxon>
    </lineage>
</organism>
<dbReference type="EMBL" id="JAPDNT010000005">
    <property type="protein sequence ID" value="MCW3474848.1"/>
    <property type="molecule type" value="Genomic_DNA"/>
</dbReference>
<dbReference type="RefSeq" id="WP_264713500.1">
    <property type="nucleotide sequence ID" value="NZ_JAPDNT010000005.1"/>
</dbReference>
<keyword evidence="2" id="KW-1133">Transmembrane helix</keyword>
<sequence length="220" mass="23684">MAAPIQPSRRGDGGRLLGGHVRPPPTAGAIARRRWVVGLTKRVLPLVALALLVVVAVWPELTREVDQARLFYGRGTMPDSGQLTQARYHGEDNRHQPYTITAATARQVGQDRVDMTLPKGDISLDSGSWLMVEASTGVYMQKAGQLDLAGEVTMYRDDGTTLRTDAVTIDTHDGAAASADKTHVEGPFGTLDAQGFTMTDRGAVVHFTGPGRLVLNGRKQ</sequence>
<dbReference type="InterPro" id="IPR010664">
    <property type="entry name" value="LipoPS_assembly_LptC-rel"/>
</dbReference>
<comment type="caution">
    <text evidence="3">The sequence shown here is derived from an EMBL/GenBank/DDBJ whole genome shotgun (WGS) entry which is preliminary data.</text>
</comment>
<dbReference type="Pfam" id="PF06835">
    <property type="entry name" value="LptC"/>
    <property type="match status" value="1"/>
</dbReference>
<protein>
    <submittedName>
        <fullName evidence="3">LPS export ABC transporter periplasmic protein LptC</fullName>
    </submittedName>
</protein>
<gene>
    <name evidence="3" type="primary">lptC</name>
    <name evidence="3" type="ORF">OL599_09645</name>
</gene>
<keyword evidence="2" id="KW-0812">Transmembrane</keyword>
<feature type="region of interest" description="Disordered" evidence="1">
    <location>
        <begin position="1"/>
        <end position="21"/>
    </location>
</feature>
<evidence type="ECO:0000256" key="1">
    <source>
        <dbReference type="SAM" id="MobiDB-lite"/>
    </source>
</evidence>
<dbReference type="AlphaFoldDB" id="A0AA41YQM8"/>
<dbReference type="Proteomes" id="UP001165679">
    <property type="component" value="Unassembled WGS sequence"/>
</dbReference>
<evidence type="ECO:0000256" key="2">
    <source>
        <dbReference type="SAM" id="Phobius"/>
    </source>
</evidence>
<dbReference type="Gene3D" id="2.60.450.10">
    <property type="entry name" value="Lipopolysaccharide (LPS) transport protein A like domain"/>
    <property type="match status" value="1"/>
</dbReference>
<feature type="transmembrane region" description="Helical" evidence="2">
    <location>
        <begin position="43"/>
        <end position="61"/>
    </location>
</feature>